<reference evidence="1" key="1">
    <citation type="submission" date="2019-07" db="EMBL/GenBank/DDBJ databases">
        <title>Toxilogical consequences of a new and cryptic species of cyanobacteria (Komarekiella delphini-convector) recovered from the epidermis of a bottlenose dolphin and 1500 ft. in the air.</title>
        <authorList>
            <person name="Brown A.O."/>
            <person name="Dvorak P."/>
            <person name="Villanueva C.D."/>
            <person name="Foss A.J."/>
            <person name="Garvey A.D."/>
            <person name="Gibson Q.A."/>
            <person name="Johansen J.R."/>
            <person name="Casamatta D.A."/>
        </authorList>
    </citation>
    <scope>NUCLEOTIDE SEQUENCE</scope>
    <source>
        <strain evidence="1">SJRDD-AB1</strain>
    </source>
</reference>
<proteinExistence type="predicted"/>
<dbReference type="Proteomes" id="UP001165986">
    <property type="component" value="Unassembled WGS sequence"/>
</dbReference>
<organism evidence="1 2">
    <name type="scientific">Komarekiella delphini-convector SJRDD-AB1</name>
    <dbReference type="NCBI Taxonomy" id="2593771"/>
    <lineage>
        <taxon>Bacteria</taxon>
        <taxon>Bacillati</taxon>
        <taxon>Cyanobacteriota</taxon>
        <taxon>Cyanophyceae</taxon>
        <taxon>Nostocales</taxon>
        <taxon>Nostocaceae</taxon>
        <taxon>Komarekiella</taxon>
        <taxon>Komarekiella delphini-convector</taxon>
    </lineage>
</organism>
<sequence length="42" mass="4853">MSEPFLEPILRYLRLQRVISHIPKNSVVLDVGCGSWATYICF</sequence>
<dbReference type="RefSeq" id="WP_225225704.1">
    <property type="nucleotide sequence ID" value="NZ_VJXY01000017.1"/>
</dbReference>
<dbReference type="AlphaFoldDB" id="A0AA40VRR1"/>
<dbReference type="GO" id="GO:0008168">
    <property type="term" value="F:methyltransferase activity"/>
    <property type="evidence" value="ECO:0007669"/>
    <property type="project" value="UniProtKB-KW"/>
</dbReference>
<keyword evidence="1" id="KW-0489">Methyltransferase</keyword>
<gene>
    <name evidence="1" type="ORF">FNW02_16575</name>
</gene>
<keyword evidence="1" id="KW-0808">Transferase</keyword>
<dbReference type="EMBL" id="VJXY01000017">
    <property type="protein sequence ID" value="MBD6617399.1"/>
    <property type="molecule type" value="Genomic_DNA"/>
</dbReference>
<name>A0AA40VRR1_9NOST</name>
<protein>
    <submittedName>
        <fullName evidence="1">SAM-dependent methyltransferase</fullName>
    </submittedName>
</protein>
<evidence type="ECO:0000313" key="1">
    <source>
        <dbReference type="EMBL" id="MBD6617399.1"/>
    </source>
</evidence>
<evidence type="ECO:0000313" key="2">
    <source>
        <dbReference type="Proteomes" id="UP001165986"/>
    </source>
</evidence>
<dbReference type="GO" id="GO:0032259">
    <property type="term" value="P:methylation"/>
    <property type="evidence" value="ECO:0007669"/>
    <property type="project" value="UniProtKB-KW"/>
</dbReference>
<comment type="caution">
    <text evidence="1">The sequence shown here is derived from an EMBL/GenBank/DDBJ whole genome shotgun (WGS) entry which is preliminary data.</text>
</comment>
<accession>A0AA40VRR1</accession>
<keyword evidence="2" id="KW-1185">Reference proteome</keyword>